<organism evidence="3 4">
    <name type="scientific">Hydnum rufescens UP504</name>
    <dbReference type="NCBI Taxonomy" id="1448309"/>
    <lineage>
        <taxon>Eukaryota</taxon>
        <taxon>Fungi</taxon>
        <taxon>Dikarya</taxon>
        <taxon>Basidiomycota</taxon>
        <taxon>Agaricomycotina</taxon>
        <taxon>Agaricomycetes</taxon>
        <taxon>Cantharellales</taxon>
        <taxon>Hydnaceae</taxon>
        <taxon>Hydnum</taxon>
    </lineage>
</organism>
<keyword evidence="4" id="KW-1185">Reference proteome</keyword>
<dbReference type="SUPFAM" id="SSF50249">
    <property type="entry name" value="Nucleic acid-binding proteins"/>
    <property type="match status" value="1"/>
</dbReference>
<evidence type="ECO:0000313" key="4">
    <source>
        <dbReference type="Proteomes" id="UP000886523"/>
    </source>
</evidence>
<name>A0A9P6DR62_9AGAM</name>
<dbReference type="InterPro" id="IPR050180">
    <property type="entry name" value="RNR_Ribonuclease"/>
</dbReference>
<evidence type="ECO:0000259" key="2">
    <source>
        <dbReference type="SMART" id="SM00955"/>
    </source>
</evidence>
<sequence>MIAHGADGTEMNKRGLPLGPPGTSPMEILAESRSEKILELSVPVQVGDSHLTLIDGLDSIRHDFGQTPAFAIDDFDAKELDDAISIEPIPASNSYWVHVHVADPSSIIHPRDEIARIAEHRGVTAYFVERTWPMLPQTMTEALFSLGSTSLKTLAQPVLTFSYEVDEQGCIVQSKIRPALVRNVISLRYDDVDRFLNGGAQTKFLAYPLASGSPFSVPPSPIPEIAHEDIRHLGIIAQRLGKKRSSSERVLQWVSPHLKVFLHSTNLPINPLEPSRPSLYRGFPTAELGVEHIWESPARGASLPHTATEQDCAELMALRNGSGSIPLTEVFKRHIVFGRSIYTTEDMPHETMGVFSPDLYCRVTSPLRRFVDLVNHWQIKAALRNTLSPNALSFPPTATAPVPLFAKGMLDQLVVDHNHVDMAFKRASQGNMLAWAGNVMQNALADPTNEYAHHVLNNLDAVVMGTPVWANDIRASYLDVTLPQLGFNAAILDFDHNSPAQMGETLKARLHSVEVGMMPRVILKLV</sequence>
<feature type="region of interest" description="Disordered" evidence="1">
    <location>
        <begin position="1"/>
        <end position="21"/>
    </location>
</feature>
<gene>
    <name evidence="3" type="ORF">BS47DRAFT_1134708</name>
</gene>
<dbReference type="Proteomes" id="UP000886523">
    <property type="component" value="Unassembled WGS sequence"/>
</dbReference>
<dbReference type="GO" id="GO:0006402">
    <property type="term" value="P:mRNA catabolic process"/>
    <property type="evidence" value="ECO:0007669"/>
    <property type="project" value="TreeGrafter"/>
</dbReference>
<accession>A0A9P6DR62</accession>
<dbReference type="EMBL" id="MU128995">
    <property type="protein sequence ID" value="KAF9511836.1"/>
    <property type="molecule type" value="Genomic_DNA"/>
</dbReference>
<protein>
    <recommendedName>
        <fullName evidence="2">RNB domain-containing protein</fullName>
    </recommendedName>
</protein>
<dbReference type="GO" id="GO:0003723">
    <property type="term" value="F:RNA binding"/>
    <property type="evidence" value="ECO:0007669"/>
    <property type="project" value="InterPro"/>
</dbReference>
<dbReference type="GO" id="GO:0000932">
    <property type="term" value="C:P-body"/>
    <property type="evidence" value="ECO:0007669"/>
    <property type="project" value="TreeGrafter"/>
</dbReference>
<proteinExistence type="predicted"/>
<evidence type="ECO:0000256" key="1">
    <source>
        <dbReference type="SAM" id="MobiDB-lite"/>
    </source>
</evidence>
<dbReference type="PANTHER" id="PTHR23355:SF65">
    <property type="entry name" value="EXORIBONUCLEASE CYT-4, PUTATIVE (AFU_ORTHOLOGUE AFUA_7G01550)-RELATED"/>
    <property type="match status" value="1"/>
</dbReference>
<feature type="domain" description="RNB" evidence="2">
    <location>
        <begin position="61"/>
        <end position="385"/>
    </location>
</feature>
<dbReference type="SMART" id="SM00955">
    <property type="entry name" value="RNB"/>
    <property type="match status" value="1"/>
</dbReference>
<dbReference type="GO" id="GO:0000175">
    <property type="term" value="F:3'-5'-RNA exonuclease activity"/>
    <property type="evidence" value="ECO:0007669"/>
    <property type="project" value="TreeGrafter"/>
</dbReference>
<reference evidence="3" key="1">
    <citation type="journal article" date="2020" name="Nat. Commun.">
        <title>Large-scale genome sequencing of mycorrhizal fungi provides insights into the early evolution of symbiotic traits.</title>
        <authorList>
            <person name="Miyauchi S."/>
            <person name="Kiss E."/>
            <person name="Kuo A."/>
            <person name="Drula E."/>
            <person name="Kohler A."/>
            <person name="Sanchez-Garcia M."/>
            <person name="Morin E."/>
            <person name="Andreopoulos B."/>
            <person name="Barry K.W."/>
            <person name="Bonito G."/>
            <person name="Buee M."/>
            <person name="Carver A."/>
            <person name="Chen C."/>
            <person name="Cichocki N."/>
            <person name="Clum A."/>
            <person name="Culley D."/>
            <person name="Crous P.W."/>
            <person name="Fauchery L."/>
            <person name="Girlanda M."/>
            <person name="Hayes R.D."/>
            <person name="Keri Z."/>
            <person name="LaButti K."/>
            <person name="Lipzen A."/>
            <person name="Lombard V."/>
            <person name="Magnuson J."/>
            <person name="Maillard F."/>
            <person name="Murat C."/>
            <person name="Nolan M."/>
            <person name="Ohm R.A."/>
            <person name="Pangilinan J."/>
            <person name="Pereira M.F."/>
            <person name="Perotto S."/>
            <person name="Peter M."/>
            <person name="Pfister S."/>
            <person name="Riley R."/>
            <person name="Sitrit Y."/>
            <person name="Stielow J.B."/>
            <person name="Szollosi G."/>
            <person name="Zifcakova L."/>
            <person name="Stursova M."/>
            <person name="Spatafora J.W."/>
            <person name="Tedersoo L."/>
            <person name="Vaario L.M."/>
            <person name="Yamada A."/>
            <person name="Yan M."/>
            <person name="Wang P."/>
            <person name="Xu J."/>
            <person name="Bruns T."/>
            <person name="Baldrian P."/>
            <person name="Vilgalys R."/>
            <person name="Dunand C."/>
            <person name="Henrissat B."/>
            <person name="Grigoriev I.V."/>
            <person name="Hibbett D."/>
            <person name="Nagy L.G."/>
            <person name="Martin F.M."/>
        </authorList>
    </citation>
    <scope>NUCLEOTIDE SEQUENCE</scope>
    <source>
        <strain evidence="3">UP504</strain>
    </source>
</reference>
<dbReference type="PANTHER" id="PTHR23355">
    <property type="entry name" value="RIBONUCLEASE"/>
    <property type="match status" value="1"/>
</dbReference>
<comment type="caution">
    <text evidence="3">The sequence shown here is derived from an EMBL/GenBank/DDBJ whole genome shotgun (WGS) entry which is preliminary data.</text>
</comment>
<dbReference type="InterPro" id="IPR012340">
    <property type="entry name" value="NA-bd_OB-fold"/>
</dbReference>
<dbReference type="OrthoDB" id="2285229at2759"/>
<dbReference type="AlphaFoldDB" id="A0A9P6DR62"/>
<evidence type="ECO:0000313" key="3">
    <source>
        <dbReference type="EMBL" id="KAF9511836.1"/>
    </source>
</evidence>
<dbReference type="Pfam" id="PF00773">
    <property type="entry name" value="RNB"/>
    <property type="match status" value="2"/>
</dbReference>
<dbReference type="InterPro" id="IPR001900">
    <property type="entry name" value="RNase_II/R"/>
</dbReference>